<feature type="region of interest" description="Disordered" evidence="1">
    <location>
        <begin position="1"/>
        <end position="23"/>
    </location>
</feature>
<dbReference type="Gene3D" id="3.30.200.20">
    <property type="entry name" value="Phosphorylase Kinase, domain 1"/>
    <property type="match status" value="1"/>
</dbReference>
<dbReference type="SUPFAM" id="SSF56112">
    <property type="entry name" value="Protein kinase-like (PK-like)"/>
    <property type="match status" value="1"/>
</dbReference>
<keyword evidence="3" id="KW-1185">Reference proteome</keyword>
<accession>A0A3S5CCL5</accession>
<comment type="caution">
    <text evidence="2">The sequence shown here is derived from an EMBL/GenBank/DDBJ whole genome shotgun (WGS) entry which is preliminary data.</text>
</comment>
<sequence length="252" mass="27127">MSPRQSSPALAPTGHARSTTSSPAPAVANFAPIAVYMQALTSQLATNSQQPSVWPVASHSREPAEVAAAWSCKIQFNPGLEPEHAHVGLDADSPRRGVPTGRRDTDSRSLPSGAGSARRYSRGWCAKSETATTSKLCGSAAGGEGSWVEREEEKTTGGRGEWSAVDFLVSLCIAGRFQHKNLVQLLGAITEQASLPWLMVSEWVPRGRLDCLLKRVSESLSNTASCDKQDWPDFSFDNSVDICAEHEVSWMS</sequence>
<dbReference type="InterPro" id="IPR011009">
    <property type="entry name" value="Kinase-like_dom_sf"/>
</dbReference>
<proteinExistence type="predicted"/>
<evidence type="ECO:0000313" key="3">
    <source>
        <dbReference type="Proteomes" id="UP000784294"/>
    </source>
</evidence>
<gene>
    <name evidence="2" type="ORF">PXEA_LOCUS3365</name>
</gene>
<feature type="region of interest" description="Disordered" evidence="1">
    <location>
        <begin position="83"/>
        <end position="118"/>
    </location>
</feature>
<evidence type="ECO:0000313" key="2">
    <source>
        <dbReference type="EMBL" id="VEL09925.1"/>
    </source>
</evidence>
<dbReference type="Proteomes" id="UP000784294">
    <property type="component" value="Unassembled WGS sequence"/>
</dbReference>
<dbReference type="EMBL" id="CAAALY010007595">
    <property type="protein sequence ID" value="VEL09925.1"/>
    <property type="molecule type" value="Genomic_DNA"/>
</dbReference>
<reference evidence="2" key="1">
    <citation type="submission" date="2018-11" db="EMBL/GenBank/DDBJ databases">
        <authorList>
            <consortium name="Pathogen Informatics"/>
        </authorList>
    </citation>
    <scope>NUCLEOTIDE SEQUENCE</scope>
</reference>
<organism evidence="2 3">
    <name type="scientific">Protopolystoma xenopodis</name>
    <dbReference type="NCBI Taxonomy" id="117903"/>
    <lineage>
        <taxon>Eukaryota</taxon>
        <taxon>Metazoa</taxon>
        <taxon>Spiralia</taxon>
        <taxon>Lophotrochozoa</taxon>
        <taxon>Platyhelminthes</taxon>
        <taxon>Monogenea</taxon>
        <taxon>Polyopisthocotylea</taxon>
        <taxon>Polystomatidea</taxon>
        <taxon>Polystomatidae</taxon>
        <taxon>Protopolystoma</taxon>
    </lineage>
</organism>
<protein>
    <submittedName>
        <fullName evidence="2">Uncharacterized protein</fullName>
    </submittedName>
</protein>
<evidence type="ECO:0000256" key="1">
    <source>
        <dbReference type="SAM" id="MobiDB-lite"/>
    </source>
</evidence>
<name>A0A3S5CCL5_9PLAT</name>
<dbReference type="AlphaFoldDB" id="A0A3S5CCL5"/>
<feature type="compositionally biased region" description="Basic and acidic residues" evidence="1">
    <location>
        <begin position="83"/>
        <end position="107"/>
    </location>
</feature>